<dbReference type="CDD" id="cd00037">
    <property type="entry name" value="CLECT"/>
    <property type="match status" value="1"/>
</dbReference>
<sequence length="183" mass="20751">MFMMKTASIVSVVLCAALSIRAATVVPASVQQEDKPAPNLAHLSDVDADAAVLNTFTFCLDGWLSFRGNCYFLYNNADTWSNAESFCAEFEASLASVHSIWEYNFLQQIVKTGGHTLAWIGGYYFQNNWRWEDGSQFNYHKWQTQSPPHNYQCIQLNSQDSRGWSNQICDVHLPFVCQKTPDC</sequence>
<feature type="domain" description="C-type lectin" evidence="2">
    <location>
        <begin position="66"/>
        <end position="178"/>
    </location>
</feature>
<dbReference type="EMBL" id="JAUPFM010000022">
    <property type="protein sequence ID" value="KAK2815540.1"/>
    <property type="molecule type" value="Genomic_DNA"/>
</dbReference>
<gene>
    <name evidence="3" type="ORF">Q5P01_026007</name>
</gene>
<dbReference type="PROSITE" id="PS50041">
    <property type="entry name" value="C_TYPE_LECTIN_2"/>
    <property type="match status" value="1"/>
</dbReference>
<dbReference type="SMART" id="SM00034">
    <property type="entry name" value="CLECT"/>
    <property type="match status" value="1"/>
</dbReference>
<name>A0AA88J1T1_CHASR</name>
<evidence type="ECO:0000259" key="2">
    <source>
        <dbReference type="PROSITE" id="PS50041"/>
    </source>
</evidence>
<feature type="signal peptide" evidence="1">
    <location>
        <begin position="1"/>
        <end position="22"/>
    </location>
</feature>
<keyword evidence="4" id="KW-1185">Reference proteome</keyword>
<dbReference type="SUPFAM" id="SSF56436">
    <property type="entry name" value="C-type lectin-like"/>
    <property type="match status" value="1"/>
</dbReference>
<evidence type="ECO:0000256" key="1">
    <source>
        <dbReference type="SAM" id="SignalP"/>
    </source>
</evidence>
<dbReference type="Proteomes" id="UP001187415">
    <property type="component" value="Unassembled WGS sequence"/>
</dbReference>
<protein>
    <recommendedName>
        <fullName evidence="2">C-type lectin domain-containing protein</fullName>
    </recommendedName>
</protein>
<proteinExistence type="predicted"/>
<evidence type="ECO:0000313" key="4">
    <source>
        <dbReference type="Proteomes" id="UP001187415"/>
    </source>
</evidence>
<dbReference type="AlphaFoldDB" id="A0AA88J1T1"/>
<evidence type="ECO:0000313" key="3">
    <source>
        <dbReference type="EMBL" id="KAK2815540.1"/>
    </source>
</evidence>
<dbReference type="InterPro" id="IPR016186">
    <property type="entry name" value="C-type_lectin-like/link_sf"/>
</dbReference>
<comment type="caution">
    <text evidence="3">The sequence shown here is derived from an EMBL/GenBank/DDBJ whole genome shotgun (WGS) entry which is preliminary data.</text>
</comment>
<dbReference type="InterPro" id="IPR016187">
    <property type="entry name" value="CTDL_fold"/>
</dbReference>
<accession>A0AA88J1T1</accession>
<dbReference type="InterPro" id="IPR001304">
    <property type="entry name" value="C-type_lectin-like"/>
</dbReference>
<dbReference type="Gene3D" id="3.10.100.10">
    <property type="entry name" value="Mannose-Binding Protein A, subunit A"/>
    <property type="match status" value="1"/>
</dbReference>
<dbReference type="InterPro" id="IPR050111">
    <property type="entry name" value="C-type_lectin/snaclec_domain"/>
</dbReference>
<dbReference type="PANTHER" id="PTHR22803">
    <property type="entry name" value="MANNOSE, PHOSPHOLIPASE, LECTIN RECEPTOR RELATED"/>
    <property type="match status" value="1"/>
</dbReference>
<keyword evidence="1" id="KW-0732">Signal</keyword>
<reference evidence="3" key="1">
    <citation type="submission" date="2023-07" db="EMBL/GenBank/DDBJ databases">
        <title>Chromosome-level Genome Assembly of Striped Snakehead (Channa striata).</title>
        <authorList>
            <person name="Liu H."/>
        </authorList>
    </citation>
    <scope>NUCLEOTIDE SEQUENCE</scope>
    <source>
        <strain evidence="3">Gz</strain>
        <tissue evidence="3">Muscle</tissue>
    </source>
</reference>
<organism evidence="3 4">
    <name type="scientific">Channa striata</name>
    <name type="common">Snakehead murrel</name>
    <name type="synonym">Ophicephalus striatus</name>
    <dbReference type="NCBI Taxonomy" id="64152"/>
    <lineage>
        <taxon>Eukaryota</taxon>
        <taxon>Metazoa</taxon>
        <taxon>Chordata</taxon>
        <taxon>Craniata</taxon>
        <taxon>Vertebrata</taxon>
        <taxon>Euteleostomi</taxon>
        <taxon>Actinopterygii</taxon>
        <taxon>Neopterygii</taxon>
        <taxon>Teleostei</taxon>
        <taxon>Neoteleostei</taxon>
        <taxon>Acanthomorphata</taxon>
        <taxon>Anabantaria</taxon>
        <taxon>Anabantiformes</taxon>
        <taxon>Channoidei</taxon>
        <taxon>Channidae</taxon>
        <taxon>Channa</taxon>
    </lineage>
</organism>
<dbReference type="Pfam" id="PF00059">
    <property type="entry name" value="Lectin_C"/>
    <property type="match status" value="1"/>
</dbReference>
<feature type="chain" id="PRO_5041710233" description="C-type lectin domain-containing protein" evidence="1">
    <location>
        <begin position="23"/>
        <end position="183"/>
    </location>
</feature>